<accession>Q5GAJ3</accession>
<dbReference type="PROSITE" id="PS50209">
    <property type="entry name" value="CARD"/>
    <property type="match status" value="1"/>
</dbReference>
<dbReference type="InterPro" id="IPR001315">
    <property type="entry name" value="CARD"/>
</dbReference>
<protein>
    <submittedName>
        <fullName evidence="2">CARD-like caspase</fullName>
    </submittedName>
</protein>
<sequence>MYTSNCMLKRRRTFIERSSESTVVGIIKRMQEIGVINRGEACEIMECNPTRADKARRIIDSVRKKGNCACTVFVREIMTMDQELAVLMELE</sequence>
<dbReference type="Pfam" id="PF00619">
    <property type="entry name" value="CARD"/>
    <property type="match status" value="1"/>
</dbReference>
<evidence type="ECO:0000313" key="2">
    <source>
        <dbReference type="EMBL" id="AAV91050.1"/>
    </source>
</evidence>
<organism evidence="2 3">
    <name type="scientific">Grouper iridovirus</name>
    <dbReference type="NCBI Taxonomy" id="127569"/>
    <lineage>
        <taxon>Viruses</taxon>
        <taxon>Varidnaviria</taxon>
        <taxon>Bamfordvirae</taxon>
        <taxon>Nucleocytoviricota</taxon>
        <taxon>Megaviricetes</taxon>
        <taxon>Pimascovirales</taxon>
        <taxon>Pimascovirales incertae sedis</taxon>
        <taxon>Iridoviridae</taxon>
        <taxon>Alphairidovirinae</taxon>
        <taxon>Ranavirus</taxon>
        <taxon>Ranavirus epinephelus1</taxon>
        <taxon>Singapore grouper iridovirus</taxon>
    </lineage>
</organism>
<dbReference type="EMBL" id="AY666015">
    <property type="protein sequence ID" value="AAV91050.1"/>
    <property type="molecule type" value="Genomic_DNA"/>
</dbReference>
<dbReference type="SUPFAM" id="SSF47986">
    <property type="entry name" value="DEATH domain"/>
    <property type="match status" value="1"/>
</dbReference>
<proteinExistence type="predicted"/>
<gene>
    <name evidence="2" type="ORF">GIV23</name>
</gene>
<dbReference type="Proteomes" id="UP000102282">
    <property type="component" value="Genome"/>
</dbReference>
<name>Q5GAJ3_9VIRU</name>
<dbReference type="InterPro" id="IPR011029">
    <property type="entry name" value="DEATH-like_dom_sf"/>
</dbReference>
<evidence type="ECO:0000313" key="3">
    <source>
        <dbReference type="Proteomes" id="UP000102282"/>
    </source>
</evidence>
<reference evidence="2 3" key="1">
    <citation type="journal article" date="2005" name="J. Virol.">
        <title>Complete genome sequence of the grouper iridovirus and comparison of genomic organization with those of other iridoviruses.</title>
        <authorList>
            <person name="Tsai C.T."/>
            <person name="Ting J.W."/>
            <person name="Wu M.H."/>
            <person name="Wu M.F."/>
            <person name="Guo I.C."/>
            <person name="Chang C.Y."/>
        </authorList>
    </citation>
    <scope>NUCLEOTIDE SEQUENCE [LARGE SCALE GENOMIC DNA]</scope>
</reference>
<dbReference type="SMR" id="Q5GAJ3"/>
<dbReference type="Gene3D" id="1.10.533.10">
    <property type="entry name" value="Death Domain, Fas"/>
    <property type="match status" value="1"/>
</dbReference>
<evidence type="ECO:0000259" key="1">
    <source>
        <dbReference type="PROSITE" id="PS50209"/>
    </source>
</evidence>
<feature type="domain" description="CARD" evidence="1">
    <location>
        <begin position="1"/>
        <end position="91"/>
    </location>
</feature>